<evidence type="ECO:0000313" key="1">
    <source>
        <dbReference type="EMBL" id="UXP33212.1"/>
    </source>
</evidence>
<protein>
    <submittedName>
        <fullName evidence="1">Gliding motility lipoprotein GldH</fullName>
    </submittedName>
</protein>
<dbReference type="EMBL" id="CP106679">
    <property type="protein sequence ID" value="UXP33212.1"/>
    <property type="molecule type" value="Genomic_DNA"/>
</dbReference>
<dbReference type="PROSITE" id="PS51257">
    <property type="entry name" value="PROKAR_LIPOPROTEIN"/>
    <property type="match status" value="1"/>
</dbReference>
<name>A0ABY6CRS9_9BACT</name>
<accession>A0ABY6CRS9</accession>
<dbReference type="Proteomes" id="UP001065174">
    <property type="component" value="Chromosome"/>
</dbReference>
<keyword evidence="1" id="KW-0449">Lipoprotein</keyword>
<keyword evidence="2" id="KW-1185">Reference proteome</keyword>
<dbReference type="RefSeq" id="WP_262310641.1">
    <property type="nucleotide sequence ID" value="NZ_CP106679.1"/>
</dbReference>
<dbReference type="InterPro" id="IPR020018">
    <property type="entry name" value="Motility-assoc_lipoprot_GldH"/>
</dbReference>
<gene>
    <name evidence="1" type="ORF">N6H18_04500</name>
</gene>
<reference evidence="1" key="1">
    <citation type="submission" date="2022-09" db="EMBL/GenBank/DDBJ databases">
        <title>Comparative genomics and taxonomic characterization of three novel marine species of genus Reichenbachiella exhibiting antioxidant and polysaccharide degradation activities.</title>
        <authorList>
            <person name="Muhammad N."/>
            <person name="Lee Y.-J."/>
            <person name="Ko J."/>
            <person name="Kim S.-G."/>
        </authorList>
    </citation>
    <scope>NUCLEOTIDE SEQUENCE</scope>
    <source>
        <strain evidence="1">BKB1-1</strain>
    </source>
</reference>
<proteinExistence type="predicted"/>
<dbReference type="Pfam" id="PF14109">
    <property type="entry name" value="GldH_lipo"/>
    <property type="match status" value="1"/>
</dbReference>
<sequence length="159" mass="18335">MKTHLILLSATIFSAFFYSCSSDTLIDKNHDITEGVWHVDSLATFHFGVEDSTQAYDISYIIRYAVGYPYYNLYVTYYLEDSTEQIIDSKLQELVLFDKKTGTPLGDGVGDLFDREVLIFENYKFNTTGDHSFKIKQFMRMEELPGILSFGLKVEKSEK</sequence>
<evidence type="ECO:0000313" key="2">
    <source>
        <dbReference type="Proteomes" id="UP001065174"/>
    </source>
</evidence>
<dbReference type="NCBIfam" id="TIGR03511">
    <property type="entry name" value="GldH_lipo"/>
    <property type="match status" value="1"/>
</dbReference>
<organism evidence="1 2">
    <name type="scientific">Reichenbachiella agarivorans</name>
    <dbReference type="NCBI Taxonomy" id="2979464"/>
    <lineage>
        <taxon>Bacteria</taxon>
        <taxon>Pseudomonadati</taxon>
        <taxon>Bacteroidota</taxon>
        <taxon>Cytophagia</taxon>
        <taxon>Cytophagales</taxon>
        <taxon>Reichenbachiellaceae</taxon>
        <taxon>Reichenbachiella</taxon>
    </lineage>
</organism>